<comment type="caution">
    <text evidence="3">The sequence shown here is derived from an EMBL/GenBank/DDBJ whole genome shotgun (WGS) entry which is preliminary data.</text>
</comment>
<reference evidence="4" key="1">
    <citation type="journal article" date="2019" name="Int. J. Syst. Evol. Microbiol.">
        <title>The Global Catalogue of Microorganisms (GCM) 10K type strain sequencing project: providing services to taxonomists for standard genome sequencing and annotation.</title>
        <authorList>
            <consortium name="The Broad Institute Genomics Platform"/>
            <consortium name="The Broad Institute Genome Sequencing Center for Infectious Disease"/>
            <person name="Wu L."/>
            <person name="Ma J."/>
        </authorList>
    </citation>
    <scope>NUCLEOTIDE SEQUENCE [LARGE SCALE GENOMIC DNA]</scope>
    <source>
        <strain evidence="4">JCM 17906</strain>
    </source>
</reference>
<feature type="compositionally biased region" description="Polar residues" evidence="1">
    <location>
        <begin position="26"/>
        <end position="35"/>
    </location>
</feature>
<sequence length="358" mass="39551">MSAPTNGHRFTPDELASETIAIALSPDTSEPTTLESPYEEQDERAATRRRPLRADRGNDDVRHLEQEVRRARGLVALQDDQALQQALSSRERAADRKVTEKLRALERGEKLKAGKNVARLAQRNRSDEEWAGRARRSRERLLNPNRRLAAVYRRYVALRLGPAFVLFAGVVWNSDRVHDGLVGPDGTALAYLVEPLASVLLIVSLFAQATAVEHGQKVRRSFVLFDVGFLIASLLLMVVPWGLRFGWSAGDLLANTIPSVLIAGAVVGWHVLNRLFSDVFADLHDELSPTRLDEVTTDVVVLYERSKREIAAGRIPVNDIGRPSTEAIRKAFGIGKGRAQLTGDAFDAVSRSLPPTTS</sequence>
<evidence type="ECO:0000256" key="2">
    <source>
        <dbReference type="SAM" id="Phobius"/>
    </source>
</evidence>
<keyword evidence="4" id="KW-1185">Reference proteome</keyword>
<name>A0ABP8S0P0_9PSEU</name>
<evidence type="ECO:0000313" key="4">
    <source>
        <dbReference type="Proteomes" id="UP001501598"/>
    </source>
</evidence>
<dbReference type="Proteomes" id="UP001501598">
    <property type="component" value="Unassembled WGS sequence"/>
</dbReference>
<feature type="transmembrane region" description="Helical" evidence="2">
    <location>
        <begin position="156"/>
        <end position="173"/>
    </location>
</feature>
<evidence type="ECO:0000313" key="3">
    <source>
        <dbReference type="EMBL" id="GAA4554768.1"/>
    </source>
</evidence>
<evidence type="ECO:0000256" key="1">
    <source>
        <dbReference type="SAM" id="MobiDB-lite"/>
    </source>
</evidence>
<feature type="region of interest" description="Disordered" evidence="1">
    <location>
        <begin position="24"/>
        <end position="60"/>
    </location>
</feature>
<keyword evidence="2" id="KW-0472">Membrane</keyword>
<organism evidence="3 4">
    <name type="scientific">Pseudonocardia xishanensis</name>
    <dbReference type="NCBI Taxonomy" id="630995"/>
    <lineage>
        <taxon>Bacteria</taxon>
        <taxon>Bacillati</taxon>
        <taxon>Actinomycetota</taxon>
        <taxon>Actinomycetes</taxon>
        <taxon>Pseudonocardiales</taxon>
        <taxon>Pseudonocardiaceae</taxon>
        <taxon>Pseudonocardia</taxon>
    </lineage>
</organism>
<dbReference type="EMBL" id="BAABGT010000086">
    <property type="protein sequence ID" value="GAA4554768.1"/>
    <property type="molecule type" value="Genomic_DNA"/>
</dbReference>
<protein>
    <submittedName>
        <fullName evidence="3">Uncharacterized protein</fullName>
    </submittedName>
</protein>
<accession>A0ABP8S0P0</accession>
<proteinExistence type="predicted"/>
<dbReference type="RefSeq" id="WP_345424344.1">
    <property type="nucleotide sequence ID" value="NZ_BAABGT010000086.1"/>
</dbReference>
<feature type="transmembrane region" description="Helical" evidence="2">
    <location>
        <begin position="188"/>
        <end position="210"/>
    </location>
</feature>
<feature type="transmembrane region" description="Helical" evidence="2">
    <location>
        <begin position="253"/>
        <end position="272"/>
    </location>
</feature>
<keyword evidence="2" id="KW-1133">Transmembrane helix</keyword>
<gene>
    <name evidence="3" type="ORF">GCM10023175_53470</name>
</gene>
<keyword evidence="2" id="KW-0812">Transmembrane</keyword>
<feature type="transmembrane region" description="Helical" evidence="2">
    <location>
        <begin position="222"/>
        <end position="241"/>
    </location>
</feature>